<dbReference type="RefSeq" id="WP_154472788.1">
    <property type="nucleotide sequence ID" value="NZ_VUMD01000010.1"/>
</dbReference>
<proteinExistence type="predicted"/>
<sequence length="310" mass="35111">MKKHFIISASAIGLILALAFEAQAKAQGEWDQAENGRWMYCYQPGEPVKDEWIEDAGKVYYVDSSGYMKTGWVLNQQDGKRYYMGPDGAMCFHTFAPDGRYAGSDGSELKEYDAYRRKILSSLKSAQSSKWYKSAEAQGRQPVFLFSDLNGDGYRDLVIKDGNGTDSRIMSVAVWDKEEKTLLAAAEFDLANSGDTAAGGSSIYLDADKQEVWLEIQGSDGSLQLFQMEDSSPRFEQRWSFTVEMDQWDGADYRVNGDSVTREEWEYERAYALAERGGLPLEGFLTFIEENITREVDRILTLEEEALWQS</sequence>
<feature type="signal peptide" evidence="3">
    <location>
        <begin position="1"/>
        <end position="24"/>
    </location>
</feature>
<dbReference type="InterPro" id="IPR018337">
    <property type="entry name" value="Cell_wall/Cho-bd_repeat"/>
</dbReference>
<keyword evidence="3" id="KW-0732">Signal</keyword>
<keyword evidence="5" id="KW-1185">Reference proteome</keyword>
<dbReference type="SUPFAM" id="SSF69360">
    <property type="entry name" value="Cell wall binding repeat"/>
    <property type="match status" value="1"/>
</dbReference>
<reference evidence="4 5" key="1">
    <citation type="submission" date="2019-08" db="EMBL/GenBank/DDBJ databases">
        <title>In-depth cultivation of the pig gut microbiome towards novel bacterial diversity and tailored functional studies.</title>
        <authorList>
            <person name="Wylensek D."/>
            <person name="Hitch T.C.A."/>
            <person name="Clavel T."/>
        </authorList>
    </citation>
    <scope>NUCLEOTIDE SEQUENCE [LARGE SCALE GENOMIC DNA]</scope>
    <source>
        <strain evidence="4 5">WCA-389-WT-23D1</strain>
    </source>
</reference>
<feature type="chain" id="PRO_5039193859" evidence="3">
    <location>
        <begin position="25"/>
        <end position="310"/>
    </location>
</feature>
<dbReference type="PROSITE" id="PS51170">
    <property type="entry name" value="CW"/>
    <property type="match status" value="1"/>
</dbReference>
<dbReference type="Gene3D" id="2.10.270.10">
    <property type="entry name" value="Cholin Binding"/>
    <property type="match status" value="1"/>
</dbReference>
<protein>
    <submittedName>
        <fullName evidence="4">Uncharacterized protein</fullName>
    </submittedName>
</protein>
<accession>A0A7X2TDA8</accession>
<evidence type="ECO:0000313" key="5">
    <source>
        <dbReference type="Proteomes" id="UP000429958"/>
    </source>
</evidence>
<dbReference type="Pfam" id="PF19127">
    <property type="entry name" value="Choline_bind_3"/>
    <property type="match status" value="1"/>
</dbReference>
<dbReference type="EMBL" id="VUMD01000010">
    <property type="protein sequence ID" value="MSS37360.1"/>
    <property type="molecule type" value="Genomic_DNA"/>
</dbReference>
<gene>
    <name evidence="4" type="ORF">FYJ39_12430</name>
</gene>
<organism evidence="4 5">
    <name type="scientific">Clostridium porci</name>
    <dbReference type="NCBI Taxonomy" id="2605778"/>
    <lineage>
        <taxon>Bacteria</taxon>
        <taxon>Bacillati</taxon>
        <taxon>Bacillota</taxon>
        <taxon>Clostridia</taxon>
        <taxon>Eubacteriales</taxon>
        <taxon>Clostridiaceae</taxon>
        <taxon>Clostridium</taxon>
    </lineage>
</organism>
<evidence type="ECO:0000256" key="3">
    <source>
        <dbReference type="SAM" id="SignalP"/>
    </source>
</evidence>
<comment type="caution">
    <text evidence="4">The sequence shown here is derived from an EMBL/GenBank/DDBJ whole genome shotgun (WGS) entry which is preliminary data.</text>
</comment>
<feature type="repeat" description="Cell wall-binding" evidence="2">
    <location>
        <begin position="69"/>
        <end position="90"/>
    </location>
</feature>
<dbReference type="AlphaFoldDB" id="A0A7X2TDA8"/>
<keyword evidence="1" id="KW-0677">Repeat</keyword>
<name>A0A7X2TDA8_9CLOT</name>
<evidence type="ECO:0000256" key="2">
    <source>
        <dbReference type="PROSITE-ProRule" id="PRU00591"/>
    </source>
</evidence>
<evidence type="ECO:0000313" key="4">
    <source>
        <dbReference type="EMBL" id="MSS37360.1"/>
    </source>
</evidence>
<dbReference type="Proteomes" id="UP000429958">
    <property type="component" value="Unassembled WGS sequence"/>
</dbReference>
<evidence type="ECO:0000256" key="1">
    <source>
        <dbReference type="ARBA" id="ARBA00022737"/>
    </source>
</evidence>